<dbReference type="EMBL" id="LEKV01001507">
    <property type="protein sequence ID" value="KVI07392.1"/>
    <property type="molecule type" value="Genomic_DNA"/>
</dbReference>
<dbReference type="CDD" id="cd00107">
    <property type="entry name" value="Knot1"/>
    <property type="match status" value="1"/>
</dbReference>
<sequence>MLWFKTIVTIGIAEETMVKVIEAKMCQTTGHAFSCVNDSTCNGSCEKQGFASGKCDGLRRRCTCYKQC</sequence>
<keyword evidence="3" id="KW-1185">Reference proteome</keyword>
<dbReference type="InterPro" id="IPR036574">
    <property type="entry name" value="Scorpion_toxin-like_sf"/>
</dbReference>
<dbReference type="AlphaFoldDB" id="A0A103YE22"/>
<dbReference type="Proteomes" id="UP000243975">
    <property type="component" value="Unassembled WGS sequence"/>
</dbReference>
<evidence type="ECO:0000313" key="3">
    <source>
        <dbReference type="Proteomes" id="UP000243975"/>
    </source>
</evidence>
<dbReference type="Gramene" id="KVI07392">
    <property type="protein sequence ID" value="KVI07392"/>
    <property type="gene ID" value="Ccrd_014210"/>
</dbReference>
<proteinExistence type="predicted"/>
<dbReference type="GO" id="GO:0006952">
    <property type="term" value="P:defense response"/>
    <property type="evidence" value="ECO:0007669"/>
    <property type="project" value="InterPro"/>
</dbReference>
<gene>
    <name evidence="2" type="ORF">Ccrd_014210</name>
</gene>
<accession>A0A103YE22</accession>
<dbReference type="InterPro" id="IPR003614">
    <property type="entry name" value="Knottins"/>
</dbReference>
<comment type="caution">
    <text evidence="2">The sequence shown here is derived from an EMBL/GenBank/DDBJ whole genome shotgun (WGS) entry which is preliminary data.</text>
</comment>
<dbReference type="SUPFAM" id="SSF57095">
    <property type="entry name" value="Scorpion toxin-like"/>
    <property type="match status" value="1"/>
</dbReference>
<evidence type="ECO:0000313" key="2">
    <source>
        <dbReference type="EMBL" id="KVI07392.1"/>
    </source>
</evidence>
<dbReference type="Pfam" id="PF00304">
    <property type="entry name" value="Gamma-thionin"/>
    <property type="match status" value="1"/>
</dbReference>
<feature type="domain" description="Knottins-like" evidence="1">
    <location>
        <begin position="25"/>
        <end position="68"/>
    </location>
</feature>
<protein>
    <submittedName>
        <fullName evidence="2">Gamma thionin</fullName>
    </submittedName>
</protein>
<dbReference type="Gene3D" id="3.30.30.10">
    <property type="entry name" value="Knottin, scorpion toxin-like"/>
    <property type="match status" value="1"/>
</dbReference>
<name>A0A103YE22_CYNCS</name>
<dbReference type="OMA" id="CESKGTE"/>
<reference evidence="2 3" key="1">
    <citation type="journal article" date="2016" name="Sci. Rep.">
        <title>The genome sequence of the outbreeding globe artichoke constructed de novo incorporating a phase-aware low-pass sequencing strategy of F1 progeny.</title>
        <authorList>
            <person name="Scaglione D."/>
            <person name="Reyes-Chin-Wo S."/>
            <person name="Acquadro A."/>
            <person name="Froenicke L."/>
            <person name="Portis E."/>
            <person name="Beitel C."/>
            <person name="Tirone M."/>
            <person name="Mauro R."/>
            <person name="Lo Monaco A."/>
            <person name="Mauromicale G."/>
            <person name="Faccioli P."/>
            <person name="Cattivelli L."/>
            <person name="Rieseberg L."/>
            <person name="Michelmore R."/>
            <person name="Lanteri S."/>
        </authorList>
    </citation>
    <scope>NUCLEOTIDE SEQUENCE [LARGE SCALE GENOMIC DNA]</scope>
    <source>
        <strain evidence="2">2C</strain>
    </source>
</reference>
<evidence type="ECO:0000259" key="1">
    <source>
        <dbReference type="Pfam" id="PF00304"/>
    </source>
</evidence>
<organism evidence="2 3">
    <name type="scientific">Cynara cardunculus var. scolymus</name>
    <name type="common">Globe artichoke</name>
    <name type="synonym">Cynara scolymus</name>
    <dbReference type="NCBI Taxonomy" id="59895"/>
    <lineage>
        <taxon>Eukaryota</taxon>
        <taxon>Viridiplantae</taxon>
        <taxon>Streptophyta</taxon>
        <taxon>Embryophyta</taxon>
        <taxon>Tracheophyta</taxon>
        <taxon>Spermatophyta</taxon>
        <taxon>Magnoliopsida</taxon>
        <taxon>eudicotyledons</taxon>
        <taxon>Gunneridae</taxon>
        <taxon>Pentapetalae</taxon>
        <taxon>asterids</taxon>
        <taxon>campanulids</taxon>
        <taxon>Asterales</taxon>
        <taxon>Asteraceae</taxon>
        <taxon>Carduoideae</taxon>
        <taxon>Cardueae</taxon>
        <taxon>Carduinae</taxon>
        <taxon>Cynara</taxon>
    </lineage>
</organism>